<dbReference type="InterPro" id="IPR001845">
    <property type="entry name" value="HTH_ArsR_DNA-bd_dom"/>
</dbReference>
<evidence type="ECO:0000313" key="6">
    <source>
        <dbReference type="Proteomes" id="UP000218505"/>
    </source>
</evidence>
<evidence type="ECO:0000256" key="3">
    <source>
        <dbReference type="ARBA" id="ARBA00023163"/>
    </source>
</evidence>
<dbReference type="InterPro" id="IPR036388">
    <property type="entry name" value="WH-like_DNA-bd_sf"/>
</dbReference>
<evidence type="ECO:0000256" key="1">
    <source>
        <dbReference type="ARBA" id="ARBA00023015"/>
    </source>
</evidence>
<dbReference type="InterPro" id="IPR011991">
    <property type="entry name" value="ArsR-like_HTH"/>
</dbReference>
<dbReference type="Proteomes" id="UP000218505">
    <property type="component" value="Chromosome"/>
</dbReference>
<feature type="domain" description="HTH arsR-type" evidence="4">
    <location>
        <begin position="290"/>
        <end position="360"/>
    </location>
</feature>
<dbReference type="GO" id="GO:0003700">
    <property type="term" value="F:DNA-binding transcription factor activity"/>
    <property type="evidence" value="ECO:0007669"/>
    <property type="project" value="InterPro"/>
</dbReference>
<dbReference type="InterPro" id="IPR036390">
    <property type="entry name" value="WH_DNA-bd_sf"/>
</dbReference>
<dbReference type="AlphaFoldDB" id="A0A290Z629"/>
<dbReference type="Pfam" id="PF12840">
    <property type="entry name" value="HTH_20"/>
    <property type="match status" value="1"/>
</dbReference>
<dbReference type="SMART" id="SM00418">
    <property type="entry name" value="HTH_ARSR"/>
    <property type="match status" value="1"/>
</dbReference>
<reference evidence="5" key="1">
    <citation type="submission" date="2017-09" db="EMBL/GenBank/DDBJ databases">
        <title>Complete Genome Sequence of ansamitocin-producing Bacterium Actinosynnema pretiosum X47.</title>
        <authorList>
            <person name="Cao G."/>
            <person name="Zong G."/>
            <person name="Zhong C."/>
            <person name="Fu J."/>
        </authorList>
    </citation>
    <scope>NUCLEOTIDE SEQUENCE [LARGE SCALE GENOMIC DNA]</scope>
    <source>
        <strain evidence="5">X47</strain>
    </source>
</reference>
<evidence type="ECO:0000313" key="5">
    <source>
        <dbReference type="EMBL" id="ATE54444.1"/>
    </source>
</evidence>
<keyword evidence="6" id="KW-1185">Reference proteome</keyword>
<dbReference type="PANTHER" id="PTHR43132:SF8">
    <property type="entry name" value="HTH-TYPE TRANSCRIPTIONAL REGULATOR KMTR"/>
    <property type="match status" value="1"/>
</dbReference>
<evidence type="ECO:0000256" key="2">
    <source>
        <dbReference type="ARBA" id="ARBA00023125"/>
    </source>
</evidence>
<dbReference type="GO" id="GO:0003677">
    <property type="term" value="F:DNA binding"/>
    <property type="evidence" value="ECO:0007669"/>
    <property type="project" value="UniProtKB-KW"/>
</dbReference>
<accession>A0A290Z629</accession>
<sequence length="361" mass="38933">MPDFACARTVVGATLAGGEPRRGTGSAFVALGGQTVPRMRIHFTDADLVRTRLKLERDLMWEVVSSVQVLQHEEWRVFFDPWRRVVRERVRRDPGVRAAVRSLVAVAPHAAYFPDFLTPAQEREGIGAAVEAVLATPVERVRAEVASIRVGGAGAARWLGGLAEGRVEAYRHLERSLRVFHDVLLTPLLPAVDSALRAECVAGSHHYLRDGPEGLLRWLPGARWEPPVLVVDYPVDRELRLGGRGLLLIPSYFCVFHPVALADPGLPPVLVFPVRSSSRLLGVERGAGDHVSSLLGPTRAAVLRAAVSGPTTGGLARRLGVSPATVSHHTGVLRDAGLVSTERCGNSSVHRVTPLGMAVLA</sequence>
<dbReference type="KEGG" id="apre:CNX65_15045"/>
<keyword evidence="3" id="KW-0804">Transcription</keyword>
<evidence type="ECO:0000259" key="4">
    <source>
        <dbReference type="SMART" id="SM00418"/>
    </source>
</evidence>
<dbReference type="PANTHER" id="PTHR43132">
    <property type="entry name" value="ARSENICAL RESISTANCE OPERON REPRESSOR ARSR-RELATED"/>
    <property type="match status" value="1"/>
</dbReference>
<keyword evidence="1" id="KW-0805">Transcription regulation</keyword>
<gene>
    <name evidence="5" type="ORF">CNX65_15045</name>
</gene>
<dbReference type="EMBL" id="CP023445">
    <property type="protein sequence ID" value="ATE54444.1"/>
    <property type="molecule type" value="Genomic_DNA"/>
</dbReference>
<name>A0A290Z629_9PSEU</name>
<dbReference type="CDD" id="cd00090">
    <property type="entry name" value="HTH_ARSR"/>
    <property type="match status" value="1"/>
</dbReference>
<dbReference type="Gene3D" id="1.10.10.10">
    <property type="entry name" value="Winged helix-like DNA-binding domain superfamily/Winged helix DNA-binding domain"/>
    <property type="match status" value="1"/>
</dbReference>
<keyword evidence="2" id="KW-0238">DNA-binding</keyword>
<organism evidence="5 6">
    <name type="scientific">Actinosynnema pretiosum</name>
    <dbReference type="NCBI Taxonomy" id="42197"/>
    <lineage>
        <taxon>Bacteria</taxon>
        <taxon>Bacillati</taxon>
        <taxon>Actinomycetota</taxon>
        <taxon>Actinomycetes</taxon>
        <taxon>Pseudonocardiales</taxon>
        <taxon>Pseudonocardiaceae</taxon>
        <taxon>Actinosynnema</taxon>
    </lineage>
</organism>
<protein>
    <submittedName>
        <fullName evidence="5">ArsR family transcriptional regulator</fullName>
    </submittedName>
</protein>
<proteinExistence type="predicted"/>
<dbReference type="SUPFAM" id="SSF46785">
    <property type="entry name" value="Winged helix' DNA-binding domain"/>
    <property type="match status" value="1"/>
</dbReference>
<dbReference type="InterPro" id="IPR051011">
    <property type="entry name" value="Metal_resp_trans_reg"/>
</dbReference>